<evidence type="ECO:0000313" key="4">
    <source>
        <dbReference type="Proteomes" id="UP000631114"/>
    </source>
</evidence>
<comment type="caution">
    <text evidence="3">The sequence shown here is derived from an EMBL/GenBank/DDBJ whole genome shotgun (WGS) entry which is preliminary data.</text>
</comment>
<feature type="region of interest" description="Disordered" evidence="2">
    <location>
        <begin position="206"/>
        <end position="229"/>
    </location>
</feature>
<dbReference type="PANTHER" id="PTHR47422:SF1">
    <property type="entry name" value="DNAJ HEAT SHOCK N-TERMINAL DOMAIN-CONTAINING PROTEIN"/>
    <property type="match status" value="1"/>
</dbReference>
<dbReference type="OrthoDB" id="342454at2759"/>
<proteinExistence type="predicted"/>
<reference evidence="3 4" key="1">
    <citation type="submission" date="2020-10" db="EMBL/GenBank/DDBJ databases">
        <title>The Coptis chinensis genome and diversification of protoberbering-type alkaloids.</title>
        <authorList>
            <person name="Wang B."/>
            <person name="Shu S."/>
            <person name="Song C."/>
            <person name="Liu Y."/>
        </authorList>
    </citation>
    <scope>NUCLEOTIDE SEQUENCE [LARGE SCALE GENOMIC DNA]</scope>
    <source>
        <strain evidence="3">HL-2020</strain>
        <tissue evidence="3">Leaf</tissue>
    </source>
</reference>
<evidence type="ECO:0000256" key="1">
    <source>
        <dbReference type="SAM" id="Coils"/>
    </source>
</evidence>
<dbReference type="EMBL" id="JADFTS010000006">
    <property type="protein sequence ID" value="KAF9603482.1"/>
    <property type="molecule type" value="Genomic_DNA"/>
</dbReference>
<gene>
    <name evidence="3" type="ORF">IFM89_036755</name>
</gene>
<dbReference type="Proteomes" id="UP000631114">
    <property type="component" value="Unassembled WGS sequence"/>
</dbReference>
<name>A0A835HS78_9MAGN</name>
<dbReference type="PANTHER" id="PTHR47422">
    <property type="entry name" value="DNAJ HEAT SHOCK N-TERMINAL DOMAIN-CONTAINING PROTEIN"/>
    <property type="match status" value="1"/>
</dbReference>
<keyword evidence="4" id="KW-1185">Reference proteome</keyword>
<organism evidence="3 4">
    <name type="scientific">Coptis chinensis</name>
    <dbReference type="NCBI Taxonomy" id="261450"/>
    <lineage>
        <taxon>Eukaryota</taxon>
        <taxon>Viridiplantae</taxon>
        <taxon>Streptophyta</taxon>
        <taxon>Embryophyta</taxon>
        <taxon>Tracheophyta</taxon>
        <taxon>Spermatophyta</taxon>
        <taxon>Magnoliopsida</taxon>
        <taxon>Ranunculales</taxon>
        <taxon>Ranunculaceae</taxon>
        <taxon>Coptidoideae</taxon>
        <taxon>Coptis</taxon>
    </lineage>
</organism>
<evidence type="ECO:0000313" key="3">
    <source>
        <dbReference type="EMBL" id="KAF9603482.1"/>
    </source>
</evidence>
<dbReference type="AlphaFoldDB" id="A0A835HS78"/>
<protein>
    <submittedName>
        <fullName evidence="3">Uncharacterized protein</fullName>
    </submittedName>
</protein>
<feature type="compositionally biased region" description="Polar residues" evidence="2">
    <location>
        <begin position="32"/>
        <end position="51"/>
    </location>
</feature>
<accession>A0A835HS78</accession>
<evidence type="ECO:0000256" key="2">
    <source>
        <dbReference type="SAM" id="MobiDB-lite"/>
    </source>
</evidence>
<feature type="coiled-coil region" evidence="1">
    <location>
        <begin position="165"/>
        <end position="192"/>
    </location>
</feature>
<feature type="region of interest" description="Disordered" evidence="2">
    <location>
        <begin position="1"/>
        <end position="76"/>
    </location>
</feature>
<keyword evidence="1" id="KW-0175">Coiled coil</keyword>
<sequence length="229" mass="25570">MGTSETSLEKRSRRQVVDPMLSLHEMAREQQLPHSGSPSGVQSNIEPTQTTDDTDGCPVVEEAPAPRRRVIGPEMPSSELLAAAKLTEATAELRDAEFEFNNDLFIGPAPPAVAVEAASSNEAERFKEVARIVEVETGNKCSHPQAHRAFVKLNEGFKELQDPVKRKAMDDKMRIKEEQEEFKAELKVMREATQWRGLQGISMEGDDELLAEPKIPPKRDEWLTTLPPE</sequence>